<keyword evidence="3" id="KW-1185">Reference proteome</keyword>
<evidence type="ECO:0000256" key="1">
    <source>
        <dbReference type="SAM" id="MobiDB-lite"/>
    </source>
</evidence>
<sequence length="85" mass="8942">MWQDARAVYDAGRVRVTEVRASDFLGAGAVSPFTIMVGAAVLTGSPVSYPGDLDAQPSVGTRRTRSVRPSATRSARAASGRSECR</sequence>
<proteinExistence type="predicted"/>
<evidence type="ECO:0000313" key="2">
    <source>
        <dbReference type="EMBL" id="GIH60804.1"/>
    </source>
</evidence>
<evidence type="ECO:0000313" key="3">
    <source>
        <dbReference type="Proteomes" id="UP000660454"/>
    </source>
</evidence>
<gene>
    <name evidence="2" type="ORF">Msi02_16210</name>
</gene>
<comment type="caution">
    <text evidence="2">The sequence shown here is derived from an EMBL/GenBank/DDBJ whole genome shotgun (WGS) entry which is preliminary data.</text>
</comment>
<reference evidence="2 3" key="1">
    <citation type="submission" date="2021-01" db="EMBL/GenBank/DDBJ databases">
        <title>Whole genome shotgun sequence of Microbispora siamensis NBRC 104113.</title>
        <authorList>
            <person name="Komaki H."/>
            <person name="Tamura T."/>
        </authorList>
    </citation>
    <scope>NUCLEOTIDE SEQUENCE [LARGE SCALE GENOMIC DNA]</scope>
    <source>
        <strain evidence="2 3">NBRC 104113</strain>
    </source>
</reference>
<dbReference type="Proteomes" id="UP000660454">
    <property type="component" value="Unassembled WGS sequence"/>
</dbReference>
<accession>A0ABQ4GHD5</accession>
<dbReference type="EMBL" id="BOOF01000005">
    <property type="protein sequence ID" value="GIH60804.1"/>
    <property type="molecule type" value="Genomic_DNA"/>
</dbReference>
<protein>
    <submittedName>
        <fullName evidence="2">Uncharacterized protein</fullName>
    </submittedName>
</protein>
<name>A0ABQ4GHD5_9ACTN</name>
<organism evidence="2 3">
    <name type="scientific">Microbispora siamensis</name>
    <dbReference type="NCBI Taxonomy" id="564413"/>
    <lineage>
        <taxon>Bacteria</taxon>
        <taxon>Bacillati</taxon>
        <taxon>Actinomycetota</taxon>
        <taxon>Actinomycetes</taxon>
        <taxon>Streptosporangiales</taxon>
        <taxon>Streptosporangiaceae</taxon>
        <taxon>Microbispora</taxon>
    </lineage>
</organism>
<feature type="compositionally biased region" description="Low complexity" evidence="1">
    <location>
        <begin position="67"/>
        <end position="85"/>
    </location>
</feature>
<feature type="region of interest" description="Disordered" evidence="1">
    <location>
        <begin position="50"/>
        <end position="85"/>
    </location>
</feature>